<name>V8NMM9_OPHHA</name>
<protein>
    <submittedName>
        <fullName evidence="2">Neurofilament medium polypeptide</fullName>
    </submittedName>
</protein>
<accession>V8NMM9</accession>
<feature type="region of interest" description="Disordered" evidence="1">
    <location>
        <begin position="1"/>
        <end position="22"/>
    </location>
</feature>
<feature type="region of interest" description="Disordered" evidence="1">
    <location>
        <begin position="357"/>
        <end position="377"/>
    </location>
</feature>
<keyword evidence="3" id="KW-1185">Reference proteome</keyword>
<sequence>MSILAPSSGGISQRNSPLFRDPNQIMNKERHRDCKKTWFQHLRDVSDYELRKNTNLSSTKRAANVCLYNWMFCIELENDPGAIMQLVTFLELPNTQKLAKSKSGKRTEKLQKTSAISATVLHYWNPSNFLIIDMNSSHHEMEESISLKTPTLSENEAAAPFPSEDFLHIRSKFVLFHLSQPVKLQREMMYSLLLPLPRLSQNGLTNHLTNSKRIRSDPDLISGSTMCRCSLAGCPEELTKEAGFPLGLTRCYFNSCLPSETQIEISFWNCRINLQGQIEIGCDMIASVSLGFTQRNVSCKLNTQIVHRNITAFLTDAVAPTLDIGIPYHEGTDVLPIIVVTLQSLCCLKEREVKGGGERKREEEGRREGREEEEGKRRKEIVKAKLEICREWREGEGERGEGRREGRREKYRGEVKVGKRKERDGKRWIVDNTMELSRKPTQRKPRSSPFEFYGEKRHLPMARSSTIFDPQGLFSPYSRQNPSFVAAHLAIQFPYGTANKSQEENELHSTLESQLPSLKLYFRLHVEKNDKNELAQKAATQFKVNQPDCQSLDSCSDEKVDARNNMLLKAQNNVQKCFLAQFYTHNDTEGQEDNRKNAKERCSEKREIRYCQMFASILSEHWPCWLKL</sequence>
<gene>
    <name evidence="2" type="primary">Nefm</name>
    <name evidence="2" type="ORF">L345_11450</name>
</gene>
<proteinExistence type="predicted"/>
<dbReference type="Proteomes" id="UP000018936">
    <property type="component" value="Unassembled WGS sequence"/>
</dbReference>
<evidence type="ECO:0000256" key="1">
    <source>
        <dbReference type="SAM" id="MobiDB-lite"/>
    </source>
</evidence>
<evidence type="ECO:0000313" key="2">
    <source>
        <dbReference type="EMBL" id="ETE62792.1"/>
    </source>
</evidence>
<organism evidence="2 3">
    <name type="scientific">Ophiophagus hannah</name>
    <name type="common">King cobra</name>
    <name type="synonym">Naja hannah</name>
    <dbReference type="NCBI Taxonomy" id="8665"/>
    <lineage>
        <taxon>Eukaryota</taxon>
        <taxon>Metazoa</taxon>
        <taxon>Chordata</taxon>
        <taxon>Craniata</taxon>
        <taxon>Vertebrata</taxon>
        <taxon>Euteleostomi</taxon>
        <taxon>Lepidosauria</taxon>
        <taxon>Squamata</taxon>
        <taxon>Bifurcata</taxon>
        <taxon>Unidentata</taxon>
        <taxon>Episquamata</taxon>
        <taxon>Toxicofera</taxon>
        <taxon>Serpentes</taxon>
        <taxon>Colubroidea</taxon>
        <taxon>Elapidae</taxon>
        <taxon>Elapinae</taxon>
        <taxon>Ophiophagus</taxon>
    </lineage>
</organism>
<reference evidence="2 3" key="1">
    <citation type="journal article" date="2013" name="Proc. Natl. Acad. Sci. U.S.A.">
        <title>The king cobra genome reveals dynamic gene evolution and adaptation in the snake venom system.</title>
        <authorList>
            <person name="Vonk F.J."/>
            <person name="Casewell N.R."/>
            <person name="Henkel C.V."/>
            <person name="Heimberg A.M."/>
            <person name="Jansen H.J."/>
            <person name="McCleary R.J."/>
            <person name="Kerkkamp H.M."/>
            <person name="Vos R.A."/>
            <person name="Guerreiro I."/>
            <person name="Calvete J.J."/>
            <person name="Wuster W."/>
            <person name="Woods A.E."/>
            <person name="Logan J.M."/>
            <person name="Harrison R.A."/>
            <person name="Castoe T.A."/>
            <person name="de Koning A.P."/>
            <person name="Pollock D.D."/>
            <person name="Yandell M."/>
            <person name="Calderon D."/>
            <person name="Renjifo C."/>
            <person name="Currier R.B."/>
            <person name="Salgado D."/>
            <person name="Pla D."/>
            <person name="Sanz L."/>
            <person name="Hyder A.S."/>
            <person name="Ribeiro J.M."/>
            <person name="Arntzen J.W."/>
            <person name="van den Thillart G.E."/>
            <person name="Boetzer M."/>
            <person name="Pirovano W."/>
            <person name="Dirks R.P."/>
            <person name="Spaink H.P."/>
            <person name="Duboule D."/>
            <person name="McGlinn E."/>
            <person name="Kini R.M."/>
            <person name="Richardson M.K."/>
        </authorList>
    </citation>
    <scope>NUCLEOTIDE SEQUENCE</scope>
    <source>
        <tissue evidence="2">Blood</tissue>
    </source>
</reference>
<feature type="non-terminal residue" evidence="2">
    <location>
        <position position="628"/>
    </location>
</feature>
<comment type="caution">
    <text evidence="2">The sequence shown here is derived from an EMBL/GenBank/DDBJ whole genome shotgun (WGS) entry which is preliminary data.</text>
</comment>
<evidence type="ECO:0000313" key="3">
    <source>
        <dbReference type="Proteomes" id="UP000018936"/>
    </source>
</evidence>
<dbReference type="AlphaFoldDB" id="V8NMM9"/>
<dbReference type="EMBL" id="AZIM01003064">
    <property type="protein sequence ID" value="ETE62792.1"/>
    <property type="molecule type" value="Genomic_DNA"/>
</dbReference>